<evidence type="ECO:0000313" key="1">
    <source>
        <dbReference type="EMBL" id="UWZ54422.1"/>
    </source>
</evidence>
<dbReference type="EMBL" id="CP073767">
    <property type="protein sequence ID" value="UWZ54422.1"/>
    <property type="molecule type" value="Genomic_DNA"/>
</dbReference>
<organism evidence="1 2">
    <name type="scientific">Dactylosporangium aurantiacum</name>
    <dbReference type="NCBI Taxonomy" id="35754"/>
    <lineage>
        <taxon>Bacteria</taxon>
        <taxon>Bacillati</taxon>
        <taxon>Actinomycetota</taxon>
        <taxon>Actinomycetes</taxon>
        <taxon>Micromonosporales</taxon>
        <taxon>Micromonosporaceae</taxon>
        <taxon>Dactylosporangium</taxon>
    </lineage>
</organism>
<dbReference type="AlphaFoldDB" id="A0A9Q9IE78"/>
<sequence length="138" mass="14430">MTRWSLEWATPALVGRACQHYWLGRAEGNDPAVGWASGPGASSGTRQRTHAEFWRPDGTPVELGAGDNGRAAALNNTGSVGIERDRTSLAWRHGRLIMLRGSANAGSVERDAVVAGPADRGAGVDKPAGCCATFAVSM</sequence>
<accession>A0A9Q9IE78</accession>
<name>A0A9Q9IE78_9ACTN</name>
<gene>
    <name evidence="1" type="ORF">Daura_49660</name>
</gene>
<reference evidence="1" key="1">
    <citation type="submission" date="2021-04" db="EMBL/GenBank/DDBJ databases">
        <title>Dactylosporangium aurantiacum NRRL B-8018 full assembly.</title>
        <authorList>
            <person name="Hartkoorn R.C."/>
            <person name="Beaudoing E."/>
            <person name="Hot D."/>
        </authorList>
    </citation>
    <scope>NUCLEOTIDE SEQUENCE</scope>
    <source>
        <strain evidence="1">NRRL B-8018</strain>
    </source>
</reference>
<proteinExistence type="predicted"/>
<protein>
    <submittedName>
        <fullName evidence="1">Uncharacterized protein</fullName>
    </submittedName>
</protein>
<keyword evidence="2" id="KW-1185">Reference proteome</keyword>
<dbReference type="RefSeq" id="WP_260709941.1">
    <property type="nucleotide sequence ID" value="NZ_CP073767.1"/>
</dbReference>
<evidence type="ECO:0000313" key="2">
    <source>
        <dbReference type="Proteomes" id="UP001058003"/>
    </source>
</evidence>
<dbReference type="Proteomes" id="UP001058003">
    <property type="component" value="Chromosome"/>
</dbReference>
<dbReference type="KEGG" id="daur:Daura_49660"/>